<sequence>MRVNPLGGTVEVYCIDPRGMGMTNGEPSCSGASCQSAVAHTPCECGCGGSRHGLRRIAWADAGARHRIGVRTAEVTTLVGEWDDARRAARKVVLNLTQTQRDRRAKVSPRTIASTPLKKLQNRQTHGSAEYVRTEWLVQWLVDNSSERVRIERLAARLSEVGAVVLDKAVRDSGGTKAARQRVQRRLGDHFWCDVLAALVVALQEVDGLKDKLAESLEDVSSELATHVWRALKISRATSHGWGPTSRKGGLARAEADRRAGLVEAFIRTAVTYAVRRLVQAIPWTTVGLDQVLLDLRILTILVCPDPAGHELVWTNCWLPLIRMALQDEITEDLKQLDQWIGGGLDQPHVWDAP</sequence>
<protein>
    <submittedName>
        <fullName evidence="1">Uncharacterized protein</fullName>
    </submittedName>
</protein>
<dbReference type="EMBL" id="CAJA01000212">
    <property type="protein sequence ID" value="CCH73532.1"/>
    <property type="molecule type" value="Genomic_DNA"/>
</dbReference>
<dbReference type="STRING" id="1193182.BN11_290010"/>
<gene>
    <name evidence="1" type="ORF">BN11_290010</name>
</gene>
<evidence type="ECO:0000313" key="2">
    <source>
        <dbReference type="Proteomes" id="UP000035763"/>
    </source>
</evidence>
<accession>W6JWQ1</accession>
<dbReference type="Proteomes" id="UP000035763">
    <property type="component" value="Unassembled WGS sequence"/>
</dbReference>
<evidence type="ECO:0000313" key="1">
    <source>
        <dbReference type="EMBL" id="CCH73532.1"/>
    </source>
</evidence>
<keyword evidence="2" id="KW-1185">Reference proteome</keyword>
<proteinExistence type="predicted"/>
<reference evidence="1 2" key="1">
    <citation type="journal article" date="2013" name="ISME J.">
        <title>A metabolic model for members of the genus Tetrasphaera involved in enhanced biological phosphorus removal.</title>
        <authorList>
            <person name="Kristiansen R."/>
            <person name="Nguyen H.T.T."/>
            <person name="Saunders A.M."/>
            <person name="Nielsen J.L."/>
            <person name="Wimmer R."/>
            <person name="Le V.Q."/>
            <person name="McIlroy S.J."/>
            <person name="Petrovski S."/>
            <person name="Seviour R.J."/>
            <person name="Calteau A."/>
            <person name="Nielsen K.L."/>
            <person name="Nielsen P.H."/>
        </authorList>
    </citation>
    <scope>NUCLEOTIDE SEQUENCE [LARGE SCALE GENOMIC DNA]</scope>
    <source>
        <strain evidence="1 2">Ben110</strain>
    </source>
</reference>
<name>W6JWQ1_9MICO</name>
<comment type="caution">
    <text evidence="1">The sequence shown here is derived from an EMBL/GenBank/DDBJ whole genome shotgun (WGS) entry which is preliminary data.</text>
</comment>
<organism evidence="1 2">
    <name type="scientific">Nostocoides australiense Ben110</name>
    <dbReference type="NCBI Taxonomy" id="1193182"/>
    <lineage>
        <taxon>Bacteria</taxon>
        <taxon>Bacillati</taxon>
        <taxon>Actinomycetota</taxon>
        <taxon>Actinomycetes</taxon>
        <taxon>Micrococcales</taxon>
        <taxon>Intrasporangiaceae</taxon>
        <taxon>Nostocoides</taxon>
    </lineage>
</organism>
<dbReference type="AlphaFoldDB" id="W6JWQ1"/>